<protein>
    <submittedName>
        <fullName evidence="1">Uncharacterized protein</fullName>
    </submittedName>
</protein>
<sequence>MNHERVQAPSAPLWGNLSDEEFLLEAEASLEALCENIEELSADDLETMPEDLDS</sequence>
<dbReference type="RefSeq" id="WP_269032093.1">
    <property type="nucleotide sequence ID" value="NZ_CP114040.1"/>
</dbReference>
<evidence type="ECO:0000313" key="1">
    <source>
        <dbReference type="EMBL" id="WAS89783.1"/>
    </source>
</evidence>
<accession>A0ABY7GS79</accession>
<gene>
    <name evidence="1" type="ORF">O0S08_26625</name>
</gene>
<name>A0ABY7GS79_9BACT</name>
<dbReference type="Proteomes" id="UP001164459">
    <property type="component" value="Chromosome"/>
</dbReference>
<dbReference type="EMBL" id="CP114040">
    <property type="protein sequence ID" value="WAS89783.1"/>
    <property type="molecule type" value="Genomic_DNA"/>
</dbReference>
<organism evidence="1 2">
    <name type="scientific">Nannocystis punicea</name>
    <dbReference type="NCBI Taxonomy" id="2995304"/>
    <lineage>
        <taxon>Bacteria</taxon>
        <taxon>Pseudomonadati</taxon>
        <taxon>Myxococcota</taxon>
        <taxon>Polyangia</taxon>
        <taxon>Nannocystales</taxon>
        <taxon>Nannocystaceae</taxon>
        <taxon>Nannocystis</taxon>
    </lineage>
</organism>
<keyword evidence="2" id="KW-1185">Reference proteome</keyword>
<evidence type="ECO:0000313" key="2">
    <source>
        <dbReference type="Proteomes" id="UP001164459"/>
    </source>
</evidence>
<reference evidence="1" key="1">
    <citation type="submission" date="2022-11" db="EMBL/GenBank/DDBJ databases">
        <title>Minimal conservation of predation-associated metabolite biosynthetic gene clusters underscores biosynthetic potential of Myxococcota including descriptions for ten novel species: Archangium lansinium sp. nov., Myxococcus landrumus sp. nov., Nannocystis bai.</title>
        <authorList>
            <person name="Ahearne A."/>
            <person name="Stevens C."/>
            <person name="Dowd S."/>
        </authorList>
    </citation>
    <scope>NUCLEOTIDE SEQUENCE</scope>
    <source>
        <strain evidence="1">Fl3</strain>
    </source>
</reference>
<proteinExistence type="predicted"/>